<dbReference type="InterPro" id="IPR039657">
    <property type="entry name" value="Dimethylallyltransferase"/>
</dbReference>
<comment type="catalytic activity">
    <reaction evidence="9 10 11">
        <text>adenosine(37) in tRNA + dimethylallyl diphosphate = N(6)-dimethylallyladenosine(37) in tRNA + diphosphate</text>
        <dbReference type="Rhea" id="RHEA:26482"/>
        <dbReference type="Rhea" id="RHEA-COMP:10162"/>
        <dbReference type="Rhea" id="RHEA-COMP:10375"/>
        <dbReference type="ChEBI" id="CHEBI:33019"/>
        <dbReference type="ChEBI" id="CHEBI:57623"/>
        <dbReference type="ChEBI" id="CHEBI:74411"/>
        <dbReference type="ChEBI" id="CHEBI:74415"/>
        <dbReference type="EC" id="2.5.1.75"/>
    </reaction>
</comment>
<comment type="cofactor">
    <cofactor evidence="1 10">
        <name>Mg(2+)</name>
        <dbReference type="ChEBI" id="CHEBI:18420"/>
    </cofactor>
</comment>
<evidence type="ECO:0000256" key="10">
    <source>
        <dbReference type="HAMAP-Rule" id="MF_00185"/>
    </source>
</evidence>
<keyword evidence="8 10" id="KW-0460">Magnesium</keyword>
<name>A0ABW0H8F4_9HYPH</name>
<keyword evidence="6 10" id="KW-0547">Nucleotide-binding</keyword>
<keyword evidence="7 10" id="KW-0067">ATP-binding</keyword>
<evidence type="ECO:0000256" key="1">
    <source>
        <dbReference type="ARBA" id="ARBA00001946"/>
    </source>
</evidence>
<dbReference type="GO" id="GO:0052381">
    <property type="term" value="F:tRNA dimethylallyltransferase activity"/>
    <property type="evidence" value="ECO:0007669"/>
    <property type="project" value="UniProtKB-EC"/>
</dbReference>
<accession>A0ABW0H8F4</accession>
<evidence type="ECO:0000313" key="14">
    <source>
        <dbReference type="EMBL" id="MFC5392952.1"/>
    </source>
</evidence>
<comment type="function">
    <text evidence="2 10 12">Catalyzes the transfer of a dimethylallyl group onto the adenine at position 37 in tRNAs that read codons beginning with uridine, leading to the formation of N6-(dimethylallyl)adenosine (i(6)A).</text>
</comment>
<reference evidence="15" key="1">
    <citation type="journal article" date="2019" name="Int. J. Syst. Evol. Microbiol.">
        <title>The Global Catalogue of Microorganisms (GCM) 10K type strain sequencing project: providing services to taxonomists for standard genome sequencing and annotation.</title>
        <authorList>
            <consortium name="The Broad Institute Genomics Platform"/>
            <consortium name="The Broad Institute Genome Sequencing Center for Infectious Disease"/>
            <person name="Wu L."/>
            <person name="Ma J."/>
        </authorList>
    </citation>
    <scope>NUCLEOTIDE SEQUENCE [LARGE SCALE GENOMIC DNA]</scope>
    <source>
        <strain evidence="15">CGMCC 1.16326</strain>
    </source>
</reference>
<comment type="caution">
    <text evidence="10">Lacks conserved residue(s) required for the propagation of feature annotation.</text>
</comment>
<dbReference type="InterPro" id="IPR027417">
    <property type="entry name" value="P-loop_NTPase"/>
</dbReference>
<dbReference type="NCBIfam" id="TIGR00174">
    <property type="entry name" value="miaA"/>
    <property type="match status" value="1"/>
</dbReference>
<dbReference type="HAMAP" id="MF_00185">
    <property type="entry name" value="IPP_trans"/>
    <property type="match status" value="1"/>
</dbReference>
<feature type="site" description="Interaction with substrate tRNA" evidence="10">
    <location>
        <position position="127"/>
    </location>
</feature>
<comment type="caution">
    <text evidence="14">The sequence shown here is derived from an EMBL/GenBank/DDBJ whole genome shotgun (WGS) entry which is preliminary data.</text>
</comment>
<dbReference type="Pfam" id="PF01715">
    <property type="entry name" value="IPPT"/>
    <property type="match status" value="1"/>
</dbReference>
<dbReference type="PANTHER" id="PTHR11088">
    <property type="entry name" value="TRNA DIMETHYLALLYLTRANSFERASE"/>
    <property type="match status" value="1"/>
</dbReference>
<dbReference type="EMBL" id="JBHSLV010000018">
    <property type="protein sequence ID" value="MFC5392952.1"/>
    <property type="molecule type" value="Genomic_DNA"/>
</dbReference>
<evidence type="ECO:0000256" key="8">
    <source>
        <dbReference type="ARBA" id="ARBA00022842"/>
    </source>
</evidence>
<dbReference type="RefSeq" id="WP_377007838.1">
    <property type="nucleotide sequence ID" value="NZ_JBHSLV010000018.1"/>
</dbReference>
<evidence type="ECO:0000256" key="5">
    <source>
        <dbReference type="ARBA" id="ARBA00022694"/>
    </source>
</evidence>
<sequence>MKYSAVLIAGPTASGKSALAVALARRFGGVVVNADSMQVYRDLQVITARPRPDEMGDMPHRLYGHIDGAVNHSAAAYAAEVTALLQELAGQGALPVLVGGTGLYFKALTEGLSDIPPVSDEVRIAFRARAERCETSELHAELAARDPEMAVRLRPSDRLRVMRALEVLEATGRSLASFQGSRRPGPLAGQDLLKLFLAPERELVRARIDHRFDLMMEQGALDEVAALRERRLDPLLPVMRAHGVPGLIAYLDGRLSLDEAIARGKADTRAYAKRQVTWFRHQMEGWTAVAPEAALDVALAACANGASIAG</sequence>
<dbReference type="Gene3D" id="1.10.20.140">
    <property type="match status" value="1"/>
</dbReference>
<evidence type="ECO:0000256" key="12">
    <source>
        <dbReference type="RuleBase" id="RU003784"/>
    </source>
</evidence>
<comment type="similarity">
    <text evidence="3 10 13">Belongs to the IPP transferase family.</text>
</comment>
<evidence type="ECO:0000256" key="4">
    <source>
        <dbReference type="ARBA" id="ARBA00022679"/>
    </source>
</evidence>
<dbReference type="EC" id="2.5.1.75" evidence="10"/>
<dbReference type="PANTHER" id="PTHR11088:SF60">
    <property type="entry name" value="TRNA DIMETHYLALLYLTRANSFERASE"/>
    <property type="match status" value="1"/>
</dbReference>
<evidence type="ECO:0000256" key="9">
    <source>
        <dbReference type="ARBA" id="ARBA00049563"/>
    </source>
</evidence>
<dbReference type="Proteomes" id="UP001596104">
    <property type="component" value="Unassembled WGS sequence"/>
</dbReference>
<evidence type="ECO:0000256" key="11">
    <source>
        <dbReference type="RuleBase" id="RU003783"/>
    </source>
</evidence>
<feature type="binding site" evidence="10">
    <location>
        <begin position="10"/>
        <end position="17"/>
    </location>
    <ligand>
        <name>ATP</name>
        <dbReference type="ChEBI" id="CHEBI:30616"/>
    </ligand>
</feature>
<evidence type="ECO:0000256" key="3">
    <source>
        <dbReference type="ARBA" id="ARBA00005842"/>
    </source>
</evidence>
<keyword evidence="15" id="KW-1185">Reference proteome</keyword>
<feature type="region of interest" description="Interaction with substrate tRNA" evidence="10">
    <location>
        <begin position="35"/>
        <end position="38"/>
    </location>
</feature>
<gene>
    <name evidence="10 14" type="primary">miaA</name>
    <name evidence="14" type="ORF">ACFPPC_09940</name>
</gene>
<protein>
    <recommendedName>
        <fullName evidence="10">tRNA dimethylallyltransferase</fullName>
        <ecNumber evidence="10">2.5.1.75</ecNumber>
    </recommendedName>
    <alternativeName>
        <fullName evidence="10">Dimethylallyl diphosphate:tRNA dimethylallyltransferase</fullName>
        <shortName evidence="10">DMAPP:tRNA dimethylallyltransferase</shortName>
        <shortName evidence="10">DMATase</shortName>
    </alternativeName>
    <alternativeName>
        <fullName evidence="10">Isopentenyl-diphosphate:tRNA isopentenyltransferase</fullName>
        <shortName evidence="10">IPP transferase</shortName>
        <shortName evidence="10">IPPT</shortName>
        <shortName evidence="10">IPTase</shortName>
    </alternativeName>
</protein>
<organism evidence="14 15">
    <name type="scientific">Bosea vestrisii</name>
    <dbReference type="NCBI Taxonomy" id="151416"/>
    <lineage>
        <taxon>Bacteria</taxon>
        <taxon>Pseudomonadati</taxon>
        <taxon>Pseudomonadota</taxon>
        <taxon>Alphaproteobacteria</taxon>
        <taxon>Hyphomicrobiales</taxon>
        <taxon>Boseaceae</taxon>
        <taxon>Bosea</taxon>
    </lineage>
</organism>
<proteinExistence type="inferred from homology"/>
<evidence type="ECO:0000256" key="2">
    <source>
        <dbReference type="ARBA" id="ARBA00003213"/>
    </source>
</evidence>
<evidence type="ECO:0000256" key="6">
    <source>
        <dbReference type="ARBA" id="ARBA00022741"/>
    </source>
</evidence>
<dbReference type="SUPFAM" id="SSF52540">
    <property type="entry name" value="P-loop containing nucleoside triphosphate hydrolases"/>
    <property type="match status" value="2"/>
</dbReference>
<keyword evidence="5 10" id="KW-0819">tRNA processing</keyword>
<feature type="site" description="Interaction with substrate tRNA" evidence="10">
    <location>
        <position position="101"/>
    </location>
</feature>
<feature type="binding site" evidence="10">
    <location>
        <begin position="12"/>
        <end position="17"/>
    </location>
    <ligand>
        <name>substrate</name>
    </ligand>
</feature>
<evidence type="ECO:0000256" key="7">
    <source>
        <dbReference type="ARBA" id="ARBA00022840"/>
    </source>
</evidence>
<evidence type="ECO:0000313" key="15">
    <source>
        <dbReference type="Proteomes" id="UP001596104"/>
    </source>
</evidence>
<evidence type="ECO:0000256" key="13">
    <source>
        <dbReference type="RuleBase" id="RU003785"/>
    </source>
</evidence>
<dbReference type="Gene3D" id="3.40.50.300">
    <property type="entry name" value="P-loop containing nucleotide triphosphate hydrolases"/>
    <property type="match status" value="1"/>
</dbReference>
<comment type="subunit">
    <text evidence="10">Monomer.</text>
</comment>
<dbReference type="InterPro" id="IPR018022">
    <property type="entry name" value="IPT"/>
</dbReference>
<keyword evidence="4 10" id="KW-0808">Transferase</keyword>